<keyword evidence="8" id="KW-0472">Membrane</keyword>
<reference evidence="14 15" key="1">
    <citation type="submission" date="2019-04" db="EMBL/GenBank/DDBJ databases">
        <title>Geobacter ruber sp. nov., ferric-reducing bacteria isolated from paddy soil.</title>
        <authorList>
            <person name="Xu Z."/>
            <person name="Masuda Y."/>
            <person name="Itoh H."/>
            <person name="Senoo K."/>
        </authorList>
    </citation>
    <scope>NUCLEOTIDE SEQUENCE [LARGE SCALE GENOMIC DNA]</scope>
    <source>
        <strain evidence="14 15">Red88</strain>
    </source>
</reference>
<comment type="subcellular location">
    <subcellularLocation>
        <location evidence="1">Cell inner membrane</location>
        <topology evidence="1">Peripheral membrane protein</topology>
        <orientation evidence="1">Cytoplasmic side</orientation>
    </subcellularLocation>
</comment>
<dbReference type="SUPFAM" id="SSF53756">
    <property type="entry name" value="UDP-Glycosyltransferase/glycogen phosphorylase"/>
    <property type="match status" value="1"/>
</dbReference>
<keyword evidence="3" id="KW-1003">Cell membrane</keyword>
<dbReference type="PANTHER" id="PTHR30160">
    <property type="entry name" value="TETRAACYLDISACCHARIDE 4'-KINASE-RELATED"/>
    <property type="match status" value="1"/>
</dbReference>
<dbReference type="CDD" id="cd03789">
    <property type="entry name" value="GT9_LPS_heptosyltransferase"/>
    <property type="match status" value="1"/>
</dbReference>
<dbReference type="GO" id="GO:0005886">
    <property type="term" value="C:plasma membrane"/>
    <property type="evidence" value="ECO:0007669"/>
    <property type="project" value="UniProtKB-SubCell"/>
</dbReference>
<evidence type="ECO:0000256" key="5">
    <source>
        <dbReference type="ARBA" id="ARBA00022676"/>
    </source>
</evidence>
<comment type="catalytic activity">
    <reaction evidence="13">
        <text>an alpha-Kdo-(2-&gt;4)-alpha-Kdo-(2-&gt;6)-lipid A + ADP-L-glycero-beta-D-manno-heptose = an L-alpha-D-Hep-(1-&gt;5)-[alpha-Kdo-(2-&gt;4)]-alpha-Kdo-(2-&gt;6)-lipid A + ADP + H(+)</text>
        <dbReference type="Rhea" id="RHEA:74067"/>
        <dbReference type="ChEBI" id="CHEBI:15378"/>
        <dbReference type="ChEBI" id="CHEBI:61506"/>
        <dbReference type="ChEBI" id="CHEBI:176431"/>
        <dbReference type="ChEBI" id="CHEBI:193068"/>
        <dbReference type="ChEBI" id="CHEBI:456216"/>
        <dbReference type="EC" id="2.4.99.23"/>
    </reaction>
</comment>
<dbReference type="Gene3D" id="3.40.50.2000">
    <property type="entry name" value="Glycogen Phosphorylase B"/>
    <property type="match status" value="2"/>
</dbReference>
<evidence type="ECO:0000256" key="13">
    <source>
        <dbReference type="ARBA" id="ARBA00049201"/>
    </source>
</evidence>
<sequence length="356" mass="39651">MRVLIIKTSALGDIIHALPVIDYLRQVSTGVEIDWVVEEPFLPVLEHNPGLSQIHVVRTRKWRKAPFSAETRKDLRALRMELRERCYDLVFDIQGNLKSGLIAWLTGARERVGFTREVAQEKANCLFTTRRIPFRDSDRNVTDRYLRVVSALFGRDYRGMELTGAIVSAPEDEAAAERYRAGLPGGPVILFQVGTTWNTKLWYPEGWSELARRVVARYPGATILINWGSPGEKALGERIAGEVGPAVHLLPWLRIRELIPVLRRVDLVIGGDTGPVYLAAAVGTPTVSFYRATSAATYAPQGKRHRTVQAAMECAACYRTSCDRDGECRRSITVDALFGAVTDLIGQYPNGKDAPC</sequence>
<organism evidence="14 15">
    <name type="scientific">Oryzomonas rubra</name>
    <dbReference type="NCBI Taxonomy" id="2509454"/>
    <lineage>
        <taxon>Bacteria</taxon>
        <taxon>Pseudomonadati</taxon>
        <taxon>Thermodesulfobacteriota</taxon>
        <taxon>Desulfuromonadia</taxon>
        <taxon>Geobacterales</taxon>
        <taxon>Geobacteraceae</taxon>
        <taxon>Oryzomonas</taxon>
    </lineage>
</organism>
<dbReference type="EMBL" id="SRSD01000004">
    <property type="protein sequence ID" value="KAA0892021.1"/>
    <property type="molecule type" value="Genomic_DNA"/>
</dbReference>
<dbReference type="GO" id="GO:0008713">
    <property type="term" value="F:ADP-heptose-lipopolysaccharide heptosyltransferase activity"/>
    <property type="evidence" value="ECO:0007669"/>
    <property type="project" value="TreeGrafter"/>
</dbReference>
<dbReference type="EC" id="2.4.99.23" evidence="10"/>
<evidence type="ECO:0000256" key="12">
    <source>
        <dbReference type="ARBA" id="ARBA00044330"/>
    </source>
</evidence>
<dbReference type="AlphaFoldDB" id="A0A5A9XKF6"/>
<name>A0A5A9XKF6_9BACT</name>
<dbReference type="Proteomes" id="UP000324298">
    <property type="component" value="Unassembled WGS sequence"/>
</dbReference>
<dbReference type="Pfam" id="PF01075">
    <property type="entry name" value="Glyco_transf_9"/>
    <property type="match status" value="1"/>
</dbReference>
<dbReference type="GO" id="GO:0005829">
    <property type="term" value="C:cytosol"/>
    <property type="evidence" value="ECO:0007669"/>
    <property type="project" value="TreeGrafter"/>
</dbReference>
<evidence type="ECO:0000256" key="4">
    <source>
        <dbReference type="ARBA" id="ARBA00022519"/>
    </source>
</evidence>
<evidence type="ECO:0000256" key="7">
    <source>
        <dbReference type="ARBA" id="ARBA00022985"/>
    </source>
</evidence>
<keyword evidence="15" id="KW-1185">Reference proteome</keyword>
<dbReference type="NCBIfam" id="TIGR02193">
    <property type="entry name" value="heptsyl_trn_I"/>
    <property type="match status" value="1"/>
</dbReference>
<keyword evidence="4" id="KW-0997">Cell inner membrane</keyword>
<evidence type="ECO:0000256" key="10">
    <source>
        <dbReference type="ARBA" id="ARBA00044041"/>
    </source>
</evidence>
<keyword evidence="6 14" id="KW-0808">Transferase</keyword>
<evidence type="ECO:0000256" key="6">
    <source>
        <dbReference type="ARBA" id="ARBA00022679"/>
    </source>
</evidence>
<dbReference type="PANTHER" id="PTHR30160:SF19">
    <property type="entry name" value="LIPOPOLYSACCHARIDE HEPTOSYLTRANSFERASE 1"/>
    <property type="match status" value="1"/>
</dbReference>
<dbReference type="OrthoDB" id="9760688at2"/>
<dbReference type="RefSeq" id="WP_149306959.1">
    <property type="nucleotide sequence ID" value="NZ_SRSD01000004.1"/>
</dbReference>
<comment type="caution">
    <text evidence="14">The sequence shown here is derived from an EMBL/GenBank/DDBJ whole genome shotgun (WGS) entry which is preliminary data.</text>
</comment>
<comment type="similarity">
    <text evidence="9">Belongs to the glycosyltransferase 9 family.</text>
</comment>
<evidence type="ECO:0000313" key="15">
    <source>
        <dbReference type="Proteomes" id="UP000324298"/>
    </source>
</evidence>
<evidence type="ECO:0000256" key="9">
    <source>
        <dbReference type="ARBA" id="ARBA00043995"/>
    </source>
</evidence>
<keyword evidence="7" id="KW-0448">Lipopolysaccharide biosynthesis</keyword>
<evidence type="ECO:0000313" key="14">
    <source>
        <dbReference type="EMBL" id="KAA0892021.1"/>
    </source>
</evidence>
<evidence type="ECO:0000256" key="8">
    <source>
        <dbReference type="ARBA" id="ARBA00023136"/>
    </source>
</evidence>
<dbReference type="InterPro" id="IPR051199">
    <property type="entry name" value="LPS_LOS_Heptosyltrfase"/>
</dbReference>
<dbReference type="InterPro" id="IPR002201">
    <property type="entry name" value="Glyco_trans_9"/>
</dbReference>
<gene>
    <name evidence="14" type="primary">waaC</name>
    <name evidence="14" type="ORF">ET418_07375</name>
</gene>
<protein>
    <recommendedName>
        <fullName evidence="11">Lipopolysaccharide heptosyltransferase 1</fullName>
        <ecNumber evidence="10">2.4.99.23</ecNumber>
    </recommendedName>
    <alternativeName>
        <fullName evidence="12">ADP-heptose:lipopolysaccharide heptosyltransferase I</fullName>
    </alternativeName>
</protein>
<evidence type="ECO:0000256" key="3">
    <source>
        <dbReference type="ARBA" id="ARBA00022475"/>
    </source>
</evidence>
<dbReference type="GO" id="GO:0009244">
    <property type="term" value="P:lipopolysaccharide core region biosynthetic process"/>
    <property type="evidence" value="ECO:0007669"/>
    <property type="project" value="InterPro"/>
</dbReference>
<comment type="pathway">
    <text evidence="2">Bacterial outer membrane biogenesis; LPS core biosynthesis.</text>
</comment>
<accession>A0A5A9XKF6</accession>
<evidence type="ECO:0000256" key="2">
    <source>
        <dbReference type="ARBA" id="ARBA00004713"/>
    </source>
</evidence>
<dbReference type="InterPro" id="IPR011908">
    <property type="entry name" value="LipoPS_heptosylTferase-I"/>
</dbReference>
<keyword evidence="5" id="KW-0328">Glycosyltransferase</keyword>
<proteinExistence type="inferred from homology"/>
<evidence type="ECO:0000256" key="1">
    <source>
        <dbReference type="ARBA" id="ARBA00004515"/>
    </source>
</evidence>
<evidence type="ECO:0000256" key="11">
    <source>
        <dbReference type="ARBA" id="ARBA00044190"/>
    </source>
</evidence>